<evidence type="ECO:0000256" key="1">
    <source>
        <dbReference type="ARBA" id="ARBA00001946"/>
    </source>
</evidence>
<protein>
    <submittedName>
        <fullName evidence="7">Exodeoxyribonuclease III</fullName>
        <ecNumber evidence="7">3.1.11.2</ecNumber>
    </submittedName>
</protein>
<dbReference type="CDD" id="cd10281">
    <property type="entry name" value="Nape_like_AP-endo"/>
    <property type="match status" value="1"/>
</dbReference>
<dbReference type="InterPro" id="IPR005135">
    <property type="entry name" value="Endo/exonuclease/phosphatase"/>
</dbReference>
<comment type="caution">
    <text evidence="7">The sequence shown here is derived from an EMBL/GenBank/DDBJ whole genome shotgun (WGS) entry which is preliminary data.</text>
</comment>
<keyword evidence="3" id="KW-0479">Metal-binding</keyword>
<dbReference type="EMBL" id="JBHULS010000002">
    <property type="protein sequence ID" value="MFD2551245.1"/>
    <property type="molecule type" value="Genomic_DNA"/>
</dbReference>
<evidence type="ECO:0000256" key="3">
    <source>
        <dbReference type="ARBA" id="ARBA00022723"/>
    </source>
</evidence>
<organism evidence="7 8">
    <name type="scientific">Bizionia sediminis</name>
    <dbReference type="NCBI Taxonomy" id="1737064"/>
    <lineage>
        <taxon>Bacteria</taxon>
        <taxon>Pseudomonadati</taxon>
        <taxon>Bacteroidota</taxon>
        <taxon>Flavobacteriia</taxon>
        <taxon>Flavobacteriales</taxon>
        <taxon>Flavobacteriaceae</taxon>
        <taxon>Bizionia</taxon>
    </lineage>
</organism>
<comment type="cofactor">
    <cofactor evidence="1">
        <name>Mg(2+)</name>
        <dbReference type="ChEBI" id="CHEBI:18420"/>
    </cofactor>
</comment>
<feature type="domain" description="Endonuclease/exonuclease/phosphatase" evidence="6">
    <location>
        <begin position="4"/>
        <end position="251"/>
    </location>
</feature>
<evidence type="ECO:0000256" key="4">
    <source>
        <dbReference type="ARBA" id="ARBA00022801"/>
    </source>
</evidence>
<dbReference type="InterPro" id="IPR004808">
    <property type="entry name" value="AP_endonuc_1"/>
</dbReference>
<keyword evidence="4 7" id="KW-0378">Hydrolase</keyword>
<dbReference type="Pfam" id="PF03372">
    <property type="entry name" value="Exo_endo_phos"/>
    <property type="match status" value="1"/>
</dbReference>
<reference evidence="8" key="1">
    <citation type="journal article" date="2019" name="Int. J. Syst. Evol. Microbiol.">
        <title>The Global Catalogue of Microorganisms (GCM) 10K type strain sequencing project: providing services to taxonomists for standard genome sequencing and annotation.</title>
        <authorList>
            <consortium name="The Broad Institute Genomics Platform"/>
            <consortium name="The Broad Institute Genome Sequencing Center for Infectious Disease"/>
            <person name="Wu L."/>
            <person name="Ma J."/>
        </authorList>
    </citation>
    <scope>NUCLEOTIDE SEQUENCE [LARGE SCALE GENOMIC DNA]</scope>
    <source>
        <strain evidence="8">KCTC 42587</strain>
    </source>
</reference>
<dbReference type="NCBIfam" id="TIGR00195">
    <property type="entry name" value="exoDNase_III"/>
    <property type="match status" value="1"/>
</dbReference>
<evidence type="ECO:0000313" key="8">
    <source>
        <dbReference type="Proteomes" id="UP001597472"/>
    </source>
</evidence>
<dbReference type="PANTHER" id="PTHR22748">
    <property type="entry name" value="AP ENDONUCLEASE"/>
    <property type="match status" value="1"/>
</dbReference>
<gene>
    <name evidence="7" type="ORF">ACFSQP_05395</name>
</gene>
<evidence type="ECO:0000256" key="5">
    <source>
        <dbReference type="ARBA" id="ARBA00022842"/>
    </source>
</evidence>
<keyword evidence="5" id="KW-0460">Magnesium</keyword>
<dbReference type="EC" id="3.1.11.2" evidence="7"/>
<dbReference type="RefSeq" id="WP_376892388.1">
    <property type="nucleotide sequence ID" value="NZ_JBHULS010000002.1"/>
</dbReference>
<dbReference type="InterPro" id="IPR036691">
    <property type="entry name" value="Endo/exonu/phosph_ase_sf"/>
</dbReference>
<evidence type="ECO:0000256" key="2">
    <source>
        <dbReference type="ARBA" id="ARBA00007092"/>
    </source>
</evidence>
<comment type="similarity">
    <text evidence="2">Belongs to the DNA repair enzymes AP/ExoA family.</text>
</comment>
<sequence length="260" mass="29652">MKIISYNVNGIRAALNKGFLDWLKAANPDVICLQEIKALKEQLDLELFEAAGYKYHYWFSAEKKGYSGVAILSKIEPTQVTYGTGIASMDFEGRNIRADFPASANNGTPVSVMSLYLPSGTNDARLQHKFDYMDMFYDYVNQLVEEVPNLVICGDYNICHEEIDIHNPKMKGVSGFLPEEREWLGNFIDSGFIDSFRYLHPEKQVFSWWSYRANSRANNKGWRLDYAMVSKPLKDAINRAVILTDAVHSDHCPILLELKS</sequence>
<keyword evidence="8" id="KW-1185">Reference proteome</keyword>
<dbReference type="GO" id="GO:0008311">
    <property type="term" value="F:double-stranded DNA 3'-5' DNA exonuclease activity"/>
    <property type="evidence" value="ECO:0007669"/>
    <property type="project" value="UniProtKB-EC"/>
</dbReference>
<dbReference type="PROSITE" id="PS51435">
    <property type="entry name" value="AP_NUCLEASE_F1_4"/>
    <property type="match status" value="1"/>
</dbReference>
<dbReference type="NCBIfam" id="TIGR00633">
    <property type="entry name" value="xth"/>
    <property type="match status" value="1"/>
</dbReference>
<evidence type="ECO:0000259" key="6">
    <source>
        <dbReference type="Pfam" id="PF03372"/>
    </source>
</evidence>
<dbReference type="SUPFAM" id="SSF56219">
    <property type="entry name" value="DNase I-like"/>
    <property type="match status" value="1"/>
</dbReference>
<dbReference type="InterPro" id="IPR020847">
    <property type="entry name" value="AP_endonuclease_F1_BS"/>
</dbReference>
<dbReference type="Gene3D" id="3.60.10.10">
    <property type="entry name" value="Endonuclease/exonuclease/phosphatase"/>
    <property type="match status" value="1"/>
</dbReference>
<accession>A0ABW5KTY2</accession>
<dbReference type="Proteomes" id="UP001597472">
    <property type="component" value="Unassembled WGS sequence"/>
</dbReference>
<dbReference type="PANTHER" id="PTHR22748:SF6">
    <property type="entry name" value="DNA-(APURINIC OR APYRIMIDINIC SITE) ENDONUCLEASE"/>
    <property type="match status" value="1"/>
</dbReference>
<proteinExistence type="inferred from homology"/>
<dbReference type="PROSITE" id="PS00726">
    <property type="entry name" value="AP_NUCLEASE_F1_1"/>
    <property type="match status" value="1"/>
</dbReference>
<evidence type="ECO:0000313" key="7">
    <source>
        <dbReference type="EMBL" id="MFD2551245.1"/>
    </source>
</evidence>
<name>A0ABW5KTY2_9FLAO</name>